<evidence type="ECO:0000313" key="2">
    <source>
        <dbReference type="EMBL" id="KAA1072610.1"/>
    </source>
</evidence>
<protein>
    <submittedName>
        <fullName evidence="3">Uncharacterized protein</fullName>
    </submittedName>
</protein>
<feature type="compositionally biased region" description="Polar residues" evidence="1">
    <location>
        <begin position="149"/>
        <end position="158"/>
    </location>
</feature>
<evidence type="ECO:0000313" key="5">
    <source>
        <dbReference type="EMBL" id="KAA1129771.1"/>
    </source>
</evidence>
<accession>A0A5B0PCY6</accession>
<gene>
    <name evidence="2" type="ORF">PGT21_000510</name>
    <name evidence="3" type="ORF">PGT21_001907</name>
    <name evidence="5" type="ORF">PGTUg99_000975</name>
    <name evidence="4" type="ORF">PGTUg99_002072</name>
</gene>
<evidence type="ECO:0000256" key="1">
    <source>
        <dbReference type="SAM" id="MobiDB-lite"/>
    </source>
</evidence>
<feature type="region of interest" description="Disordered" evidence="1">
    <location>
        <begin position="1"/>
        <end position="98"/>
    </location>
</feature>
<dbReference type="EMBL" id="VDEP01000320">
    <property type="protein sequence ID" value="KAA1103667.1"/>
    <property type="molecule type" value="Genomic_DNA"/>
</dbReference>
<feature type="region of interest" description="Disordered" evidence="1">
    <location>
        <begin position="129"/>
        <end position="167"/>
    </location>
</feature>
<dbReference type="EMBL" id="VSWC01000167">
    <property type="protein sequence ID" value="KAA1072610.1"/>
    <property type="molecule type" value="Genomic_DNA"/>
</dbReference>
<dbReference type="EMBL" id="VDEP01000130">
    <property type="protein sequence ID" value="KAA1129771.1"/>
    <property type="molecule type" value="Genomic_DNA"/>
</dbReference>
<evidence type="ECO:0000313" key="6">
    <source>
        <dbReference type="Proteomes" id="UP000324748"/>
    </source>
</evidence>
<sequence length="167" mass="18459">MENSDKVDNTHAKKTNKIESDDSENDSVALCSSEQGGLTEDSGTGREDELAGDNDTEDENMLPSGSATEEEEMLRGNSAMEEEDSLMGDSAMEDQLDSDWGIDEVFWNGDEDEVDITSEIEEYILNGLNENGNEEEHNWADTEMEDSDSNISSTSTCTDGKIEDQEY</sequence>
<proteinExistence type="predicted"/>
<feature type="compositionally biased region" description="Acidic residues" evidence="1">
    <location>
        <begin position="50"/>
        <end position="60"/>
    </location>
</feature>
<dbReference type="Proteomes" id="UP000324748">
    <property type="component" value="Unassembled WGS sequence"/>
</dbReference>
<feature type="compositionally biased region" description="Basic and acidic residues" evidence="1">
    <location>
        <begin position="1"/>
        <end position="20"/>
    </location>
</feature>
<name>A0A5B0PCY6_PUCGR</name>
<comment type="caution">
    <text evidence="3">The sequence shown here is derived from an EMBL/GenBank/DDBJ whole genome shotgun (WGS) entry which is preliminary data.</text>
</comment>
<dbReference type="Proteomes" id="UP000325313">
    <property type="component" value="Unassembled WGS sequence"/>
</dbReference>
<evidence type="ECO:0000313" key="4">
    <source>
        <dbReference type="EMBL" id="KAA1103667.1"/>
    </source>
</evidence>
<organism evidence="3 6">
    <name type="scientific">Puccinia graminis f. sp. tritici</name>
    <dbReference type="NCBI Taxonomy" id="56615"/>
    <lineage>
        <taxon>Eukaryota</taxon>
        <taxon>Fungi</taxon>
        <taxon>Dikarya</taxon>
        <taxon>Basidiomycota</taxon>
        <taxon>Pucciniomycotina</taxon>
        <taxon>Pucciniomycetes</taxon>
        <taxon>Pucciniales</taxon>
        <taxon>Pucciniaceae</taxon>
        <taxon>Puccinia</taxon>
    </lineage>
</organism>
<dbReference type="EMBL" id="VSWC01000055">
    <property type="protein sequence ID" value="KAA1098926.1"/>
    <property type="molecule type" value="Genomic_DNA"/>
</dbReference>
<evidence type="ECO:0000313" key="7">
    <source>
        <dbReference type="Proteomes" id="UP000325313"/>
    </source>
</evidence>
<feature type="compositionally biased region" description="Acidic residues" evidence="1">
    <location>
        <begin position="80"/>
        <end position="98"/>
    </location>
</feature>
<reference evidence="6 7" key="1">
    <citation type="submission" date="2019-05" db="EMBL/GenBank/DDBJ databases">
        <title>Emergence of the Ug99 lineage of the wheat stem rust pathogen through somatic hybridization.</title>
        <authorList>
            <person name="Li F."/>
            <person name="Upadhyaya N.M."/>
            <person name="Sperschneider J."/>
            <person name="Matny O."/>
            <person name="Nguyen-Phuc H."/>
            <person name="Mago R."/>
            <person name="Raley C."/>
            <person name="Miller M.E."/>
            <person name="Silverstein K.A.T."/>
            <person name="Henningsen E."/>
            <person name="Hirsch C.D."/>
            <person name="Visser B."/>
            <person name="Pretorius Z.A."/>
            <person name="Steffenson B.J."/>
            <person name="Schwessinger B."/>
            <person name="Dodds P.N."/>
            <person name="Figueroa M."/>
        </authorList>
    </citation>
    <scope>NUCLEOTIDE SEQUENCE [LARGE SCALE GENOMIC DNA]</scope>
    <source>
        <strain evidence="3">21-0</strain>
        <strain evidence="4 7">Ug99</strain>
    </source>
</reference>
<dbReference type="AlphaFoldDB" id="A0A5B0PCY6"/>
<keyword evidence="6" id="KW-1185">Reference proteome</keyword>
<evidence type="ECO:0000313" key="3">
    <source>
        <dbReference type="EMBL" id="KAA1098926.1"/>
    </source>
</evidence>